<dbReference type="Pfam" id="PF07714">
    <property type="entry name" value="PK_Tyr_Ser-Thr"/>
    <property type="match status" value="1"/>
</dbReference>
<dbReference type="GO" id="GO:0009653">
    <property type="term" value="P:anatomical structure morphogenesis"/>
    <property type="evidence" value="ECO:0007669"/>
    <property type="project" value="UniProtKB-ARBA"/>
</dbReference>
<dbReference type="Proteomes" id="UP000324897">
    <property type="component" value="Chromosome 2"/>
</dbReference>
<dbReference type="FunFam" id="3.80.10.10:FF:000095">
    <property type="entry name" value="LRR receptor-like serine/threonine-protein kinase GSO1"/>
    <property type="match status" value="1"/>
</dbReference>
<dbReference type="SUPFAM" id="SSF52058">
    <property type="entry name" value="L domain-like"/>
    <property type="match status" value="2"/>
</dbReference>
<comment type="subcellular location">
    <subcellularLocation>
        <location evidence="1">Cell membrane</location>
        <topology evidence="1">Single-pass membrane protein</topology>
    </subcellularLocation>
</comment>
<dbReference type="GO" id="GO:0005886">
    <property type="term" value="C:plasma membrane"/>
    <property type="evidence" value="ECO:0007669"/>
    <property type="project" value="UniProtKB-SubCell"/>
</dbReference>
<feature type="binding site" evidence="21">
    <location>
        <position position="838"/>
    </location>
    <ligand>
        <name>ATP</name>
        <dbReference type="ChEBI" id="CHEBI:30616"/>
    </ligand>
</feature>
<keyword evidence="14 21" id="KW-0067">ATP-binding</keyword>
<dbReference type="CDD" id="cd14066">
    <property type="entry name" value="STKc_IRAK"/>
    <property type="match status" value="1"/>
</dbReference>
<evidence type="ECO:0000256" key="22">
    <source>
        <dbReference type="SAM" id="Phobius"/>
    </source>
</evidence>
<evidence type="ECO:0000256" key="20">
    <source>
        <dbReference type="ARBA" id="ARBA00048679"/>
    </source>
</evidence>
<dbReference type="Pfam" id="PF00069">
    <property type="entry name" value="Pkinase"/>
    <property type="match status" value="2"/>
</dbReference>
<keyword evidence="17" id="KW-0675">Receptor</keyword>
<dbReference type="Gene3D" id="3.30.200.20">
    <property type="entry name" value="Phosphorylase Kinase, domain 1"/>
    <property type="match status" value="3"/>
</dbReference>
<dbReference type="InterPro" id="IPR001245">
    <property type="entry name" value="Ser-Thr/Tyr_kinase_cat_dom"/>
</dbReference>
<evidence type="ECO:0000256" key="5">
    <source>
        <dbReference type="ARBA" id="ARBA00022527"/>
    </source>
</evidence>
<dbReference type="InterPro" id="IPR032675">
    <property type="entry name" value="LRR_dom_sf"/>
</dbReference>
<dbReference type="Pfam" id="PF08263">
    <property type="entry name" value="LRRNT_2"/>
    <property type="match status" value="1"/>
</dbReference>
<keyword evidence="6" id="KW-0597">Phosphoprotein</keyword>
<evidence type="ECO:0000256" key="3">
    <source>
        <dbReference type="ARBA" id="ARBA00012513"/>
    </source>
</evidence>
<keyword evidence="5" id="KW-0723">Serine/threonine-protein kinase</keyword>
<evidence type="ECO:0000256" key="2">
    <source>
        <dbReference type="ARBA" id="ARBA00008684"/>
    </source>
</evidence>
<dbReference type="SMART" id="SM00220">
    <property type="entry name" value="S_TKc"/>
    <property type="match status" value="3"/>
</dbReference>
<evidence type="ECO:0000256" key="9">
    <source>
        <dbReference type="ARBA" id="ARBA00022692"/>
    </source>
</evidence>
<dbReference type="GO" id="GO:0099402">
    <property type="term" value="P:plant organ development"/>
    <property type="evidence" value="ECO:0007669"/>
    <property type="project" value="UniProtKB-ARBA"/>
</dbReference>
<dbReference type="InterPro" id="IPR001611">
    <property type="entry name" value="Leu-rich_rpt"/>
</dbReference>
<dbReference type="InterPro" id="IPR008271">
    <property type="entry name" value="Ser/Thr_kinase_AS"/>
</dbReference>
<dbReference type="InterPro" id="IPR013210">
    <property type="entry name" value="LRR_N_plant-typ"/>
</dbReference>
<sequence>MAAAGNPVAVILSAILLSAQFPGVPSSSSSPSPSNGNGSHTDLAALLAFKSKLSDPLRVLASNWTTNVSFCHWVGVSCSRGRQRVTALYLPDVPLQGELSPHLGNLSFLSMLNLTNTGLTGSIPADLGRAHRLKYLSLFENGLTGAIPGTLGNLSRIEFLILGNNSLSNQIPPELLQNLGNLQKFTLGNNDLSGHIPPYLFNNTPLLRTIYLGNNSLSGPIPHCVGSLPLLQNLYLQYNQFSGNVPTTIYNMSRLQYVSLADNNLTGSIPSNQTFSLPMLESISLSSNNFVGRIPYGLAECRYLQTLSLSTNSFADVVPTWLAQLPQLTYLYLGGNHLVGSIPTVLSNLTRLTLLDLSFCNLTGHIPTELGVMGELSNLHLGTNQLTGPIPSSIGNLSKLYFLVLEENQLSGSVPATLGNIQPLKLLKMHNNNLNGSLHFLSSLSNCRQLQFLTISYNSFTGELPDHVENLSAQLILLYAGYNKLTGGLPKTLSNLSSLRSISLFNNLLTGPIPESVAQMQNLTFLDVSNNDMSGPIPTQIGTAKSLLTLYLYQNRFFGPIPDSIGNLSSIEYLWFFNNKLSSMIPASIFHLDKLINLDLSHNSLTGPLPADVSGLKQLNYIDFSANFLRGSIPDSFGEIVMLTTLNLSYNSFEDSIPYSFQDLKSLEYLDLSSNNISGTIPKFLASFTGLTTLNLSFNRLEGKIPEGGVFSNITLKSLIGNAGLCGAPCIGFPPCIQNSDSSNNRHFLKIILPAATIAIGSIVLCIYLTIRRKQKNKGEVEASAIDTGDAMSHTSLVPYHELVRATDNFSKNNLLGTGSFGKVFKGQLSKGLVVAIKVLDMQKEQVIRTFHAECHVLHIARHRNLIRILNTCCNPDFRALVLPYMPNGSLEMLLHSEGRRHLGLLKRLDIMLDVSMAMEYLHHEHHEVVLHCDLNPSNVLFDEDMTAHVSDFGIAKLLLGDDSSMITSSMPGTLGYMAPEYGSFGKASRKSDVFSYGIMLLEVFTGKRPTDPMFVGEMSIRQWVYQAFLTELTSVLDEKLLQDSSSSIFKLNNILAPVVELGLLCSNSIGNLSNLEYILFYDNMLNSTIPASLFRLDKLIGLYISNNSFTGPLPADVSGLKQASYVDFSANCFLGNIPETFGEIGMLTTLNLSYNSFEGSIPDSFQALTSLEYLDLSSNNLSGTIPKFLANFTDMRTLNLSFNRLEGKIPEGGISTNVSLVSMIGNADLCGDPRLGFPPCIQKSDSSDNRHFLKFILLPAAILAIGSIILCIYLTIRRKHKNKGEVEASFTDQSDAMSHTLVPYHELVGATDNFSENNMLGAGSIGKVFKAKLSTGLMVAIKVLDMQTEQGIRTFDAECRVLHMARHRNLIRILNYCSNTNFRALVLPYMPNGSLDMLLHSQGKTQLGFLKRLDIMLEVSLAMEYLHHEHYEVVLHCDLKPSNVLFDDDMTVHVSDFGIAKLLLGDNNSITTASMSGTLGYMVPEYGCFGKASRKSDVFSYGIMLLEVFTGKRPTDPMFVGEMSIRQWVYQAFPTELTSVIDEQLQQDTTSSINLNDFLPPVFELGLLCSSDSPDQRMSTRDVVVALKKIKKNYTKSTMQQHAAQHRLISYHDLVLATDHFNENNLLGSGGFGKVFKGKLSTGLVVAIKVLDMQLEQATRSFDAECHVLHMARHRNLIKILNTCSNPDFRALVLPYMPNGSLEMLLHSGGGRSQLGFLKRLDIMLDVSMAMEYLHHEHYEVVLHCDLKPSNVLFDKDMTAHVADFGIAKLLLGDDNSLITASMPGTLGYMAPEYGSLGKASRKSDVFSYGIMLLEVFTGKRPTDPMFITDLSLRQWVHRSFPSELNHIMDDQLVQDAWSSCNMNEFIPPIFELGLICSRHLPDQRMSMSDVVVRLKKMKEEYAKSTSVARISLCPAKWRADFSEAGLID</sequence>
<evidence type="ECO:0000256" key="13">
    <source>
        <dbReference type="ARBA" id="ARBA00022777"/>
    </source>
</evidence>
<dbReference type="FunFam" id="3.80.10.10:FF:000905">
    <property type="entry name" value="Receptor-like protein kinase 7"/>
    <property type="match status" value="1"/>
</dbReference>
<accession>A0A5J9UIB7</accession>
<evidence type="ECO:0000259" key="24">
    <source>
        <dbReference type="PROSITE" id="PS50011"/>
    </source>
</evidence>
<evidence type="ECO:0000256" key="12">
    <source>
        <dbReference type="ARBA" id="ARBA00022741"/>
    </source>
</evidence>
<evidence type="ECO:0000313" key="26">
    <source>
        <dbReference type="Proteomes" id="UP000324897"/>
    </source>
</evidence>
<dbReference type="EC" id="2.7.11.1" evidence="3"/>
<dbReference type="Pfam" id="PF00560">
    <property type="entry name" value="LRR_1"/>
    <property type="match status" value="4"/>
</dbReference>
<dbReference type="FunFam" id="3.80.10.10:FF:000317">
    <property type="entry name" value="Inactive leucine-rich repeat receptor-like protein kinase"/>
    <property type="match status" value="1"/>
</dbReference>
<comment type="catalytic activity">
    <reaction evidence="20">
        <text>L-seryl-[protein] + ATP = O-phospho-L-seryl-[protein] + ADP + H(+)</text>
        <dbReference type="Rhea" id="RHEA:17989"/>
        <dbReference type="Rhea" id="RHEA-COMP:9863"/>
        <dbReference type="Rhea" id="RHEA-COMP:11604"/>
        <dbReference type="ChEBI" id="CHEBI:15378"/>
        <dbReference type="ChEBI" id="CHEBI:29999"/>
        <dbReference type="ChEBI" id="CHEBI:30616"/>
        <dbReference type="ChEBI" id="CHEBI:83421"/>
        <dbReference type="ChEBI" id="CHEBI:456216"/>
        <dbReference type="EC" id="2.7.11.1"/>
    </reaction>
</comment>
<dbReference type="SMART" id="SM00369">
    <property type="entry name" value="LRR_TYP"/>
    <property type="match status" value="15"/>
</dbReference>
<dbReference type="InterPro" id="IPR011009">
    <property type="entry name" value="Kinase-like_dom_sf"/>
</dbReference>
<dbReference type="InterPro" id="IPR051809">
    <property type="entry name" value="Plant_receptor-like_S/T_kinase"/>
</dbReference>
<keyword evidence="9 22" id="KW-0812">Transmembrane</keyword>
<evidence type="ECO:0000256" key="18">
    <source>
        <dbReference type="ARBA" id="ARBA00023180"/>
    </source>
</evidence>
<evidence type="ECO:0000256" key="7">
    <source>
        <dbReference type="ARBA" id="ARBA00022614"/>
    </source>
</evidence>
<evidence type="ECO:0000256" key="21">
    <source>
        <dbReference type="PROSITE-ProRule" id="PRU10141"/>
    </source>
</evidence>
<dbReference type="Pfam" id="PF13855">
    <property type="entry name" value="LRR_8"/>
    <property type="match status" value="4"/>
</dbReference>
<evidence type="ECO:0000256" key="1">
    <source>
        <dbReference type="ARBA" id="ARBA00004162"/>
    </source>
</evidence>
<evidence type="ECO:0000256" key="4">
    <source>
        <dbReference type="ARBA" id="ARBA00022475"/>
    </source>
</evidence>
<evidence type="ECO:0000256" key="11">
    <source>
        <dbReference type="ARBA" id="ARBA00022737"/>
    </source>
</evidence>
<evidence type="ECO:0000256" key="23">
    <source>
        <dbReference type="SAM" id="SignalP"/>
    </source>
</evidence>
<keyword evidence="16 22" id="KW-0472">Membrane</keyword>
<feature type="binding site" evidence="21">
    <location>
        <position position="1650"/>
    </location>
    <ligand>
        <name>ATP</name>
        <dbReference type="ChEBI" id="CHEBI:30616"/>
    </ligand>
</feature>
<dbReference type="OrthoDB" id="674539at2759"/>
<evidence type="ECO:0000256" key="16">
    <source>
        <dbReference type="ARBA" id="ARBA00023136"/>
    </source>
</evidence>
<evidence type="ECO:0000256" key="15">
    <source>
        <dbReference type="ARBA" id="ARBA00022989"/>
    </source>
</evidence>
<comment type="caution">
    <text evidence="25">The sequence shown here is derived from an EMBL/GenBank/DDBJ whole genome shotgun (WGS) entry which is preliminary data.</text>
</comment>
<evidence type="ECO:0000256" key="8">
    <source>
        <dbReference type="ARBA" id="ARBA00022679"/>
    </source>
</evidence>
<dbReference type="SUPFAM" id="SSF52047">
    <property type="entry name" value="RNI-like"/>
    <property type="match status" value="1"/>
</dbReference>
<keyword evidence="11" id="KW-0677">Repeat</keyword>
<dbReference type="PRINTS" id="PR00019">
    <property type="entry name" value="LEURICHRPT"/>
</dbReference>
<keyword evidence="26" id="KW-1185">Reference proteome</keyword>
<dbReference type="PROSITE" id="PS00107">
    <property type="entry name" value="PROTEIN_KINASE_ATP"/>
    <property type="match status" value="2"/>
</dbReference>
<evidence type="ECO:0000256" key="19">
    <source>
        <dbReference type="ARBA" id="ARBA00047899"/>
    </source>
</evidence>
<keyword evidence="18" id="KW-0325">Glycoprotein</keyword>
<keyword evidence="15 22" id="KW-1133">Transmembrane helix</keyword>
<dbReference type="InterPro" id="IPR000719">
    <property type="entry name" value="Prot_kinase_dom"/>
</dbReference>
<proteinExistence type="inferred from homology"/>
<dbReference type="SUPFAM" id="SSF56112">
    <property type="entry name" value="Protein kinase-like (PK-like)"/>
    <property type="match status" value="3"/>
</dbReference>
<evidence type="ECO:0000313" key="25">
    <source>
        <dbReference type="EMBL" id="TVU23442.1"/>
    </source>
</evidence>
<keyword evidence="8" id="KW-0808">Transferase</keyword>
<feature type="transmembrane region" description="Helical" evidence="22">
    <location>
        <begin position="1253"/>
        <end position="1277"/>
    </location>
</feature>
<feature type="domain" description="Protein kinase" evidence="24">
    <location>
        <begin position="1315"/>
        <end position="1564"/>
    </location>
</feature>
<feature type="transmembrane region" description="Helical" evidence="22">
    <location>
        <begin position="751"/>
        <end position="771"/>
    </location>
</feature>
<feature type="signal peptide" evidence="23">
    <location>
        <begin position="1"/>
        <end position="26"/>
    </location>
</feature>
<keyword evidence="7" id="KW-0433">Leucine-rich repeat</keyword>
<evidence type="ECO:0000256" key="14">
    <source>
        <dbReference type="ARBA" id="ARBA00022840"/>
    </source>
</evidence>
<evidence type="ECO:0000256" key="17">
    <source>
        <dbReference type="ARBA" id="ARBA00023170"/>
    </source>
</evidence>
<feature type="non-terminal residue" evidence="25">
    <location>
        <position position="1"/>
    </location>
</feature>
<name>A0A5J9UIB7_9POAL</name>
<dbReference type="PANTHER" id="PTHR27008">
    <property type="entry name" value="OS04G0122200 PROTEIN"/>
    <property type="match status" value="1"/>
</dbReference>
<dbReference type="PANTHER" id="PTHR27008:SF497">
    <property type="entry name" value="OS11G0695000 PROTEIN"/>
    <property type="match status" value="1"/>
</dbReference>
<gene>
    <name evidence="25" type="ORF">EJB05_25809</name>
</gene>
<dbReference type="FunFam" id="1.10.510.10:FF:000358">
    <property type="entry name" value="Putative leucine-rich repeat receptor-like serine/threonine-protein kinase"/>
    <property type="match status" value="3"/>
</dbReference>
<dbReference type="GO" id="GO:0005524">
    <property type="term" value="F:ATP binding"/>
    <property type="evidence" value="ECO:0007669"/>
    <property type="project" value="UniProtKB-UniRule"/>
</dbReference>
<evidence type="ECO:0000256" key="6">
    <source>
        <dbReference type="ARBA" id="ARBA00022553"/>
    </source>
</evidence>
<feature type="domain" description="Protein kinase" evidence="24">
    <location>
        <begin position="1622"/>
        <end position="1872"/>
    </location>
</feature>
<dbReference type="EMBL" id="RWGY01000013">
    <property type="protein sequence ID" value="TVU23442.1"/>
    <property type="molecule type" value="Genomic_DNA"/>
</dbReference>
<protein>
    <recommendedName>
        <fullName evidence="3">non-specific serine/threonine protein kinase</fullName>
        <ecNumber evidence="3">2.7.11.1</ecNumber>
    </recommendedName>
</protein>
<dbReference type="Gene3D" id="3.80.10.10">
    <property type="entry name" value="Ribonuclease Inhibitor"/>
    <property type="match status" value="4"/>
</dbReference>
<keyword evidence="10 23" id="KW-0732">Signal</keyword>
<dbReference type="SMART" id="SM00365">
    <property type="entry name" value="LRR_SD22"/>
    <property type="match status" value="5"/>
</dbReference>
<comment type="similarity">
    <text evidence="2">Belongs to the protein kinase superfamily. Ser/Thr protein kinase family.</text>
</comment>
<dbReference type="Gene3D" id="1.10.510.10">
    <property type="entry name" value="Transferase(Phosphotransferase) domain 1"/>
    <property type="match status" value="3"/>
</dbReference>
<keyword evidence="13" id="KW-0418">Kinase</keyword>
<feature type="domain" description="Protein kinase" evidence="24">
    <location>
        <begin position="810"/>
        <end position="1060"/>
    </location>
</feature>
<dbReference type="InterPro" id="IPR017441">
    <property type="entry name" value="Protein_kinase_ATP_BS"/>
</dbReference>
<dbReference type="FunFam" id="3.80.10.10:FF:000400">
    <property type="entry name" value="Nuclear pore complex protein NUP107"/>
    <property type="match status" value="1"/>
</dbReference>
<reference evidence="25 26" key="1">
    <citation type="journal article" date="2019" name="Sci. Rep.">
        <title>A high-quality genome of Eragrostis curvula grass provides insights into Poaceae evolution and supports new strategies to enhance forage quality.</title>
        <authorList>
            <person name="Carballo J."/>
            <person name="Santos B.A.C.M."/>
            <person name="Zappacosta D."/>
            <person name="Garbus I."/>
            <person name="Selva J.P."/>
            <person name="Gallo C.A."/>
            <person name="Diaz A."/>
            <person name="Albertini E."/>
            <person name="Caccamo M."/>
            <person name="Echenique V."/>
        </authorList>
    </citation>
    <scope>NUCLEOTIDE SEQUENCE [LARGE SCALE GENOMIC DNA]</scope>
    <source>
        <strain evidence="26">cv. Victoria</strain>
        <tissue evidence="25">Leaf</tissue>
    </source>
</reference>
<organism evidence="25 26">
    <name type="scientific">Eragrostis curvula</name>
    <name type="common">weeping love grass</name>
    <dbReference type="NCBI Taxonomy" id="38414"/>
    <lineage>
        <taxon>Eukaryota</taxon>
        <taxon>Viridiplantae</taxon>
        <taxon>Streptophyta</taxon>
        <taxon>Embryophyta</taxon>
        <taxon>Tracheophyta</taxon>
        <taxon>Spermatophyta</taxon>
        <taxon>Magnoliopsida</taxon>
        <taxon>Liliopsida</taxon>
        <taxon>Poales</taxon>
        <taxon>Poaceae</taxon>
        <taxon>PACMAD clade</taxon>
        <taxon>Chloridoideae</taxon>
        <taxon>Eragrostideae</taxon>
        <taxon>Eragrostidinae</taxon>
        <taxon>Eragrostis</taxon>
    </lineage>
</organism>
<dbReference type="Gramene" id="TVU23442">
    <property type="protein sequence ID" value="TVU23442"/>
    <property type="gene ID" value="EJB05_25809"/>
</dbReference>
<evidence type="ECO:0000256" key="10">
    <source>
        <dbReference type="ARBA" id="ARBA00022729"/>
    </source>
</evidence>
<dbReference type="PROSITE" id="PS50011">
    <property type="entry name" value="PROTEIN_KINASE_DOM"/>
    <property type="match status" value="3"/>
</dbReference>
<dbReference type="FunFam" id="3.30.200.20:FF:000661">
    <property type="entry name" value="Serine-threonine protein kinase plant-type"/>
    <property type="match status" value="3"/>
</dbReference>
<comment type="catalytic activity">
    <reaction evidence="19">
        <text>L-threonyl-[protein] + ATP = O-phospho-L-threonyl-[protein] + ADP + H(+)</text>
        <dbReference type="Rhea" id="RHEA:46608"/>
        <dbReference type="Rhea" id="RHEA-COMP:11060"/>
        <dbReference type="Rhea" id="RHEA-COMP:11605"/>
        <dbReference type="ChEBI" id="CHEBI:15378"/>
        <dbReference type="ChEBI" id="CHEBI:30013"/>
        <dbReference type="ChEBI" id="CHEBI:30616"/>
        <dbReference type="ChEBI" id="CHEBI:61977"/>
        <dbReference type="ChEBI" id="CHEBI:456216"/>
        <dbReference type="EC" id="2.7.11.1"/>
    </reaction>
</comment>
<keyword evidence="4" id="KW-1003">Cell membrane</keyword>
<dbReference type="PROSITE" id="PS51450">
    <property type="entry name" value="LRR"/>
    <property type="match status" value="1"/>
</dbReference>
<dbReference type="PROSITE" id="PS00108">
    <property type="entry name" value="PROTEIN_KINASE_ST"/>
    <property type="match status" value="2"/>
</dbReference>
<dbReference type="InterPro" id="IPR003591">
    <property type="entry name" value="Leu-rich_rpt_typical-subtyp"/>
</dbReference>
<feature type="chain" id="PRO_5023940291" description="non-specific serine/threonine protein kinase" evidence="23">
    <location>
        <begin position="27"/>
        <end position="1930"/>
    </location>
</feature>
<dbReference type="GO" id="GO:0004674">
    <property type="term" value="F:protein serine/threonine kinase activity"/>
    <property type="evidence" value="ECO:0007669"/>
    <property type="project" value="UniProtKB-KW"/>
</dbReference>
<keyword evidence="12 21" id="KW-0547">Nucleotide-binding</keyword>